<reference evidence="1 2" key="1">
    <citation type="submission" date="2018-03" db="EMBL/GenBank/DDBJ databases">
        <title>Draft Genome Sequences of the Obligatory Marine Myxobacteria Enhygromyxa salina SWB007.</title>
        <authorList>
            <person name="Poehlein A."/>
            <person name="Moghaddam J.A."/>
            <person name="Harms H."/>
            <person name="Alanjari M."/>
            <person name="Koenig G.M."/>
            <person name="Daniel R."/>
            <person name="Schaeberle T.F."/>
        </authorList>
    </citation>
    <scope>NUCLEOTIDE SEQUENCE [LARGE SCALE GENOMIC DNA]</scope>
    <source>
        <strain evidence="1 2">SWB007</strain>
    </source>
</reference>
<accession>A0A2S9YUP6</accession>
<dbReference type="EMBL" id="PVNL01000035">
    <property type="protein sequence ID" value="PRQ08827.1"/>
    <property type="molecule type" value="Genomic_DNA"/>
</dbReference>
<dbReference type="AlphaFoldDB" id="A0A2S9YUP6"/>
<proteinExistence type="predicted"/>
<gene>
    <name evidence="1" type="ORF">ENSA7_14590</name>
</gene>
<organism evidence="1 2">
    <name type="scientific">Enhygromyxa salina</name>
    <dbReference type="NCBI Taxonomy" id="215803"/>
    <lineage>
        <taxon>Bacteria</taxon>
        <taxon>Pseudomonadati</taxon>
        <taxon>Myxococcota</taxon>
        <taxon>Polyangia</taxon>
        <taxon>Nannocystales</taxon>
        <taxon>Nannocystaceae</taxon>
        <taxon>Enhygromyxa</taxon>
    </lineage>
</organism>
<evidence type="ECO:0000313" key="1">
    <source>
        <dbReference type="EMBL" id="PRQ08827.1"/>
    </source>
</evidence>
<sequence length="148" mass="16039">MPGSVGLSTGLDLSFTFPPEPEFYFEDRIVVDASGDVVVDVEVICEGYVTTNLDVTMLTEDGTIALELTGLTVRLGPDRPETDYVAKPSVYETAEMPTPEVQFLQPEALAASRDKTISLVFDGPSVEGALIVYAEASSATYEHLVSRW</sequence>
<dbReference type="Proteomes" id="UP000238823">
    <property type="component" value="Unassembled WGS sequence"/>
</dbReference>
<evidence type="ECO:0000313" key="2">
    <source>
        <dbReference type="Proteomes" id="UP000238823"/>
    </source>
</evidence>
<protein>
    <submittedName>
        <fullName evidence="1">Uncharacterized protein</fullName>
    </submittedName>
</protein>
<name>A0A2S9YUP6_9BACT</name>
<comment type="caution">
    <text evidence="1">The sequence shown here is derived from an EMBL/GenBank/DDBJ whole genome shotgun (WGS) entry which is preliminary data.</text>
</comment>